<protein>
    <submittedName>
        <fullName evidence="1">Zinc finger CCCH domain-containing protein 49-like</fullName>
    </submittedName>
</protein>
<organism evidence="1 2">
    <name type="scientific">Iris pallida</name>
    <name type="common">Sweet iris</name>
    <dbReference type="NCBI Taxonomy" id="29817"/>
    <lineage>
        <taxon>Eukaryota</taxon>
        <taxon>Viridiplantae</taxon>
        <taxon>Streptophyta</taxon>
        <taxon>Embryophyta</taxon>
        <taxon>Tracheophyta</taxon>
        <taxon>Spermatophyta</taxon>
        <taxon>Magnoliopsida</taxon>
        <taxon>Liliopsida</taxon>
        <taxon>Asparagales</taxon>
        <taxon>Iridaceae</taxon>
        <taxon>Iridoideae</taxon>
        <taxon>Irideae</taxon>
        <taxon>Iris</taxon>
    </lineage>
</organism>
<gene>
    <name evidence="1" type="ORF">M6B38_164665</name>
</gene>
<dbReference type="AlphaFoldDB" id="A0AAX6EX39"/>
<dbReference type="EMBL" id="JANAVB010033220">
    <property type="protein sequence ID" value="KAJ6808624.1"/>
    <property type="molecule type" value="Genomic_DNA"/>
</dbReference>
<name>A0AAX6EX39_IRIPA</name>
<keyword evidence="2" id="KW-1185">Reference proteome</keyword>
<reference evidence="1" key="2">
    <citation type="submission" date="2023-04" db="EMBL/GenBank/DDBJ databases">
        <authorList>
            <person name="Bruccoleri R.E."/>
            <person name="Oakeley E.J."/>
            <person name="Faust A.-M."/>
            <person name="Dessus-Babus S."/>
            <person name="Altorfer M."/>
            <person name="Burckhardt D."/>
            <person name="Oertli M."/>
            <person name="Naumann U."/>
            <person name="Petersen F."/>
            <person name="Wong J."/>
        </authorList>
    </citation>
    <scope>NUCLEOTIDE SEQUENCE</scope>
    <source>
        <strain evidence="1">GSM-AAB239-AS_SAM_17_03QT</strain>
        <tissue evidence="1">Leaf</tissue>
    </source>
</reference>
<proteinExistence type="predicted"/>
<reference evidence="1" key="1">
    <citation type="journal article" date="2023" name="GigaByte">
        <title>Genome assembly of the bearded iris, Iris pallida Lam.</title>
        <authorList>
            <person name="Bruccoleri R.E."/>
            <person name="Oakeley E.J."/>
            <person name="Faust A.M.E."/>
            <person name="Altorfer M."/>
            <person name="Dessus-Babus S."/>
            <person name="Burckhardt D."/>
            <person name="Oertli M."/>
            <person name="Naumann U."/>
            <person name="Petersen F."/>
            <person name="Wong J."/>
        </authorList>
    </citation>
    <scope>NUCLEOTIDE SEQUENCE</scope>
    <source>
        <strain evidence="1">GSM-AAB239-AS_SAM_17_03QT</strain>
    </source>
</reference>
<dbReference type="Proteomes" id="UP001140949">
    <property type="component" value="Unassembled WGS sequence"/>
</dbReference>
<evidence type="ECO:0000313" key="2">
    <source>
        <dbReference type="Proteomes" id="UP001140949"/>
    </source>
</evidence>
<evidence type="ECO:0000313" key="1">
    <source>
        <dbReference type="EMBL" id="KAJ6808624.1"/>
    </source>
</evidence>
<comment type="caution">
    <text evidence="1">The sequence shown here is derived from an EMBL/GenBank/DDBJ whole genome shotgun (WGS) entry which is preliminary data.</text>
</comment>
<sequence>MALMPVSSNKTSETISIHKVGSSLSGWCSSVLVPLSYTTREAAEKAAEELSHKLVIKGLRLKLMWGKPQAPRPEVEASAEDEAAKGLWPMVDCSRGQSFLSSRVVASSSIHLNLSHQAP</sequence>
<accession>A0AAX6EX39</accession>